<evidence type="ECO:0000259" key="4">
    <source>
        <dbReference type="PROSITE" id="PS50835"/>
    </source>
</evidence>
<dbReference type="SMART" id="SM00408">
    <property type="entry name" value="IGc2"/>
    <property type="match status" value="2"/>
</dbReference>
<dbReference type="Gene3D" id="2.60.40.10">
    <property type="entry name" value="Immunoglobulins"/>
    <property type="match status" value="2"/>
</dbReference>
<dbReference type="PANTHER" id="PTHR45080">
    <property type="entry name" value="CONTACTIN 5"/>
    <property type="match status" value="1"/>
</dbReference>
<dbReference type="EMBL" id="JARBDR010000328">
    <property type="protein sequence ID" value="KAJ8316368.1"/>
    <property type="molecule type" value="Genomic_DNA"/>
</dbReference>
<comment type="caution">
    <text evidence="5">The sequence shown here is derived from an EMBL/GenBank/DDBJ whole genome shotgun (WGS) entry which is preliminary data.</text>
</comment>
<organism evidence="5 6">
    <name type="scientific">Tegillarca granosa</name>
    <name type="common">Malaysian cockle</name>
    <name type="synonym">Anadara granosa</name>
    <dbReference type="NCBI Taxonomy" id="220873"/>
    <lineage>
        <taxon>Eukaryota</taxon>
        <taxon>Metazoa</taxon>
        <taxon>Spiralia</taxon>
        <taxon>Lophotrochozoa</taxon>
        <taxon>Mollusca</taxon>
        <taxon>Bivalvia</taxon>
        <taxon>Autobranchia</taxon>
        <taxon>Pteriomorphia</taxon>
        <taxon>Arcoida</taxon>
        <taxon>Arcoidea</taxon>
        <taxon>Arcidae</taxon>
        <taxon>Tegillarca</taxon>
    </lineage>
</organism>
<proteinExistence type="predicted"/>
<feature type="signal peptide" evidence="3">
    <location>
        <begin position="1"/>
        <end position="19"/>
    </location>
</feature>
<dbReference type="PANTHER" id="PTHR45080:SF8">
    <property type="entry name" value="IG-LIKE DOMAIN-CONTAINING PROTEIN"/>
    <property type="match status" value="1"/>
</dbReference>
<sequence length="391" mass="45584">MFVICYILCFCNIFFCVSAGKYIIEPSQQNAIEGFDFKLTCKVPGEISPPKRLAWTRNTLDVAYMSPSGEDTEIIDSKYTFHFKNERLYELTINGSDVMAENRSRWLCQDAAGGSHSQIYEMIVYDSPNVTVTKEMVPRNNSLILTCVADGNPKNFSFHGWKHIRNKSMVRSNKDFDWMSEDKSELVLKNITYRDNGEYLCSVDNGYRDKNGILLVREGHINVFVEDSPDMKIVTRYIKEKNSMDLNCVPTTSQDFYTVTEWTQVTNGTTVRSTEDFKSLTDNNRKLTLRDYTYSDSGVYTCFYNYRHIFDGQVQTFLEFKDTKYVRLRKKRQGNGSVYYDRMHQRIGLFNPLAELIEADLRRYAELREHQIKLIIQSFKCVHKPANNDDF</sequence>
<evidence type="ECO:0000313" key="5">
    <source>
        <dbReference type="EMBL" id="KAJ8316368.1"/>
    </source>
</evidence>
<feature type="domain" description="Ig-like" evidence="4">
    <location>
        <begin position="229"/>
        <end position="302"/>
    </location>
</feature>
<dbReference type="CDD" id="cd00096">
    <property type="entry name" value="Ig"/>
    <property type="match status" value="1"/>
</dbReference>
<dbReference type="InterPro" id="IPR013783">
    <property type="entry name" value="Ig-like_fold"/>
</dbReference>
<evidence type="ECO:0000313" key="6">
    <source>
        <dbReference type="Proteomes" id="UP001217089"/>
    </source>
</evidence>
<dbReference type="InterPro" id="IPR003599">
    <property type="entry name" value="Ig_sub"/>
</dbReference>
<dbReference type="InterPro" id="IPR003598">
    <property type="entry name" value="Ig_sub2"/>
</dbReference>
<dbReference type="InterPro" id="IPR036179">
    <property type="entry name" value="Ig-like_dom_sf"/>
</dbReference>
<evidence type="ECO:0000256" key="3">
    <source>
        <dbReference type="SAM" id="SignalP"/>
    </source>
</evidence>
<dbReference type="SUPFAM" id="SSF48726">
    <property type="entry name" value="Immunoglobulin"/>
    <property type="match status" value="3"/>
</dbReference>
<keyword evidence="1 3" id="KW-0732">Signal</keyword>
<feature type="domain" description="Ig-like" evidence="4">
    <location>
        <begin position="20"/>
        <end position="109"/>
    </location>
</feature>
<evidence type="ECO:0000256" key="1">
    <source>
        <dbReference type="ARBA" id="ARBA00022729"/>
    </source>
</evidence>
<feature type="chain" id="PRO_5047088308" description="Ig-like domain-containing protein" evidence="3">
    <location>
        <begin position="20"/>
        <end position="391"/>
    </location>
</feature>
<protein>
    <recommendedName>
        <fullName evidence="4">Ig-like domain-containing protein</fullName>
    </recommendedName>
</protein>
<dbReference type="SMART" id="SM00409">
    <property type="entry name" value="IG"/>
    <property type="match status" value="2"/>
</dbReference>
<dbReference type="InterPro" id="IPR050958">
    <property type="entry name" value="Cell_Adh-Cytoskel_Orgn"/>
</dbReference>
<dbReference type="InterPro" id="IPR007110">
    <property type="entry name" value="Ig-like_dom"/>
</dbReference>
<accession>A0ABQ9FGC6</accession>
<dbReference type="Proteomes" id="UP001217089">
    <property type="component" value="Unassembled WGS sequence"/>
</dbReference>
<dbReference type="Pfam" id="PF13927">
    <property type="entry name" value="Ig_3"/>
    <property type="match status" value="1"/>
</dbReference>
<keyword evidence="6" id="KW-1185">Reference proteome</keyword>
<feature type="domain" description="Ig-like" evidence="4">
    <location>
        <begin position="128"/>
        <end position="206"/>
    </location>
</feature>
<dbReference type="PROSITE" id="PS50835">
    <property type="entry name" value="IG_LIKE"/>
    <property type="match status" value="3"/>
</dbReference>
<keyword evidence="2" id="KW-1015">Disulfide bond</keyword>
<name>A0ABQ9FGC6_TEGGR</name>
<gene>
    <name evidence="5" type="ORF">KUTeg_006382</name>
</gene>
<evidence type="ECO:0000256" key="2">
    <source>
        <dbReference type="ARBA" id="ARBA00023157"/>
    </source>
</evidence>
<reference evidence="5 6" key="1">
    <citation type="submission" date="2022-12" db="EMBL/GenBank/DDBJ databases">
        <title>Chromosome-level genome of Tegillarca granosa.</title>
        <authorList>
            <person name="Kim J."/>
        </authorList>
    </citation>
    <scope>NUCLEOTIDE SEQUENCE [LARGE SCALE GENOMIC DNA]</scope>
    <source>
        <strain evidence="5">Teg-2019</strain>
        <tissue evidence="5">Adductor muscle</tissue>
    </source>
</reference>